<protein>
    <submittedName>
        <fullName evidence="2">Uncharacterized protein LOC114241569</fullName>
    </submittedName>
</protein>
<dbReference type="Proteomes" id="UP000504629">
    <property type="component" value="Unplaced"/>
</dbReference>
<evidence type="ECO:0000313" key="2">
    <source>
        <dbReference type="RefSeq" id="XP_028028231.1"/>
    </source>
</evidence>
<dbReference type="AlphaFoldDB" id="A0A6J2JFG2"/>
<organism evidence="1 2">
    <name type="scientific">Bombyx mandarina</name>
    <name type="common">Wild silk moth</name>
    <name type="synonym">Wild silkworm</name>
    <dbReference type="NCBI Taxonomy" id="7092"/>
    <lineage>
        <taxon>Eukaryota</taxon>
        <taxon>Metazoa</taxon>
        <taxon>Ecdysozoa</taxon>
        <taxon>Arthropoda</taxon>
        <taxon>Hexapoda</taxon>
        <taxon>Insecta</taxon>
        <taxon>Pterygota</taxon>
        <taxon>Neoptera</taxon>
        <taxon>Endopterygota</taxon>
        <taxon>Lepidoptera</taxon>
        <taxon>Glossata</taxon>
        <taxon>Ditrysia</taxon>
        <taxon>Bombycoidea</taxon>
        <taxon>Bombycidae</taxon>
        <taxon>Bombycinae</taxon>
        <taxon>Bombyx</taxon>
    </lineage>
</organism>
<dbReference type="GeneID" id="114241569"/>
<dbReference type="OrthoDB" id="7428280at2759"/>
<dbReference type="KEGG" id="bman:114241569"/>
<dbReference type="RefSeq" id="XP_028028231.1">
    <property type="nucleotide sequence ID" value="XM_028172430.1"/>
</dbReference>
<name>A0A6J2JFG2_BOMMA</name>
<keyword evidence="1" id="KW-1185">Reference proteome</keyword>
<evidence type="ECO:0000313" key="1">
    <source>
        <dbReference type="Proteomes" id="UP000504629"/>
    </source>
</evidence>
<sequence length="350" mass="40718">MCACIITKCMSSNSDSSLELIEDGSPHSLLETPSPDYTNVTIRRAFIVWMLCGQKNKFRDVCNYYHRLELLEEQLPPNKRATSRHYEFNMINNPPPKSSYLKACFPTLYSGVFAHAHDQTDTHTNERCEFNIGDLDEIKKREGITTEDVVQASVMIRNYCKSHAISLDKFLVEFKDIARKTNLKINVNNVVFYIRRRLVAEELKLALLCPRTMHMLDEDSSWKHVKDITKLIRGKTQVPKSLHNDMIQKKLKILTENMKIENELISKKGKNDYYDINDIFSNMKKQVTPVVTNVFGFNNYSQKDSYKHMTVPKDSYKHITVDDLMKNYNKLGVGSNHKYTFMNMTKFGRN</sequence>
<accession>A0A6J2JFG2</accession>
<reference evidence="2" key="1">
    <citation type="submission" date="2025-08" db="UniProtKB">
        <authorList>
            <consortium name="RefSeq"/>
        </authorList>
    </citation>
    <scope>IDENTIFICATION</scope>
    <source>
        <tissue evidence="2">Silk gland</tissue>
    </source>
</reference>
<proteinExistence type="predicted"/>
<gene>
    <name evidence="2" type="primary">LOC114241569</name>
</gene>